<dbReference type="RefSeq" id="WP_204596160.1">
    <property type="nucleotide sequence ID" value="NZ_JAFBDA010000023.1"/>
</dbReference>
<keyword evidence="1" id="KW-1133">Transmembrane helix</keyword>
<protein>
    <submittedName>
        <fullName evidence="2">Pro-sigmaK processing inhibitor BofA family protein</fullName>
    </submittedName>
</protein>
<reference evidence="2 3" key="1">
    <citation type="journal article" date="2021" name="Cell Host Microbe">
        <title>in vivo commensal control of Clostridioides difficile virulence.</title>
        <authorList>
            <person name="Girinathan B.P."/>
            <person name="Dibenedetto N."/>
            <person name="Worley J.N."/>
            <person name="Peltier J."/>
            <person name="Arrieta-Ortiz M.L."/>
            <person name="Rupa Christinal Immanuel S."/>
            <person name="Lavin R."/>
            <person name="Delaney M.L."/>
            <person name="Cummins C."/>
            <person name="Hoffmann M."/>
            <person name="Luo Y."/>
            <person name="Gonzalez-Escalona N."/>
            <person name="Allard M."/>
            <person name="Onderdonk A.B."/>
            <person name="Gerber G.K."/>
            <person name="Sonenshein A.L."/>
            <person name="Baliga N."/>
            <person name="Dupuy B."/>
            <person name="Bry L."/>
        </authorList>
    </citation>
    <scope>NUCLEOTIDE SEQUENCE [LARGE SCALE GENOMIC DNA]</scope>
    <source>
        <strain evidence="2 3">DSM 599</strain>
    </source>
</reference>
<dbReference type="InterPro" id="IPR010001">
    <property type="entry name" value="BofA"/>
</dbReference>
<dbReference type="NCBIfam" id="TIGR02862">
    <property type="entry name" value="spore_BofA"/>
    <property type="match status" value="1"/>
</dbReference>
<gene>
    <name evidence="2" type="ORF">K5V21_17010</name>
</gene>
<evidence type="ECO:0000313" key="2">
    <source>
        <dbReference type="EMBL" id="MBY0757134.1"/>
    </source>
</evidence>
<keyword evidence="1" id="KW-0812">Transmembrane</keyword>
<dbReference type="EMBL" id="JAIKTU010000017">
    <property type="protein sequence ID" value="MBY0757134.1"/>
    <property type="molecule type" value="Genomic_DNA"/>
</dbReference>
<accession>A0ABS7L233</accession>
<sequence length="83" mass="8963">MLDAKLLVYGLIGLVVLYVIIRLLKWPIKLLLNGIFGVVLLYIVNTIGAGFGFHIAINIITALIAGIFGIPGVAALILFQIFL</sequence>
<comment type="caution">
    <text evidence="2">The sequence shown here is derived from an EMBL/GenBank/DDBJ whole genome shotgun (WGS) entry which is preliminary data.</text>
</comment>
<keyword evidence="1" id="KW-0472">Membrane</keyword>
<proteinExistence type="predicted"/>
<feature type="transmembrane region" description="Helical" evidence="1">
    <location>
        <begin position="6"/>
        <end position="24"/>
    </location>
</feature>
<organism evidence="2 3">
    <name type="scientific">Clostridium sardiniense</name>
    <name type="common">Clostridium absonum</name>
    <dbReference type="NCBI Taxonomy" id="29369"/>
    <lineage>
        <taxon>Bacteria</taxon>
        <taxon>Bacillati</taxon>
        <taxon>Bacillota</taxon>
        <taxon>Clostridia</taxon>
        <taxon>Eubacteriales</taxon>
        <taxon>Clostridiaceae</taxon>
        <taxon>Clostridium</taxon>
    </lineage>
</organism>
<evidence type="ECO:0000313" key="3">
    <source>
        <dbReference type="Proteomes" id="UP001299068"/>
    </source>
</evidence>
<feature type="transmembrane region" description="Helical" evidence="1">
    <location>
        <begin position="31"/>
        <end position="53"/>
    </location>
</feature>
<dbReference type="Pfam" id="PF07441">
    <property type="entry name" value="BofA"/>
    <property type="match status" value="1"/>
</dbReference>
<feature type="transmembrane region" description="Helical" evidence="1">
    <location>
        <begin position="59"/>
        <end position="82"/>
    </location>
</feature>
<name>A0ABS7L233_CLOSR</name>
<dbReference type="Proteomes" id="UP001299068">
    <property type="component" value="Unassembled WGS sequence"/>
</dbReference>
<keyword evidence="3" id="KW-1185">Reference proteome</keyword>
<evidence type="ECO:0000256" key="1">
    <source>
        <dbReference type="SAM" id="Phobius"/>
    </source>
</evidence>